<accession>A0AA96LKX3</accession>
<dbReference type="Gene3D" id="3.20.20.150">
    <property type="entry name" value="Divalent-metal-dependent TIM barrel enzymes"/>
    <property type="match status" value="1"/>
</dbReference>
<reference evidence="2" key="1">
    <citation type="submission" date="2022-02" db="EMBL/GenBank/DDBJ databases">
        <title>Paenibacillus sp. MBLB1832 Whole Genome Shotgun Sequencing.</title>
        <authorList>
            <person name="Hwang C.Y."/>
            <person name="Cho E.-S."/>
            <person name="Seo M.-J."/>
        </authorList>
    </citation>
    <scope>NUCLEOTIDE SEQUENCE</scope>
    <source>
        <strain evidence="2">MBLB1832</strain>
    </source>
</reference>
<evidence type="ECO:0000313" key="2">
    <source>
        <dbReference type="EMBL" id="WNR42854.1"/>
    </source>
</evidence>
<name>A0AA96LKX3_9BACL</name>
<dbReference type="AlphaFoldDB" id="A0AA96LKX3"/>
<gene>
    <name evidence="2" type="ORF">MJB10_17230</name>
</gene>
<evidence type="ECO:0000259" key="1">
    <source>
        <dbReference type="Pfam" id="PF01261"/>
    </source>
</evidence>
<dbReference type="RefSeq" id="WP_314796645.1">
    <property type="nucleotide sequence ID" value="NZ_CP130319.1"/>
</dbReference>
<keyword evidence="3" id="KW-1185">Reference proteome</keyword>
<dbReference type="InterPro" id="IPR013022">
    <property type="entry name" value="Xyl_isomerase-like_TIM-brl"/>
</dbReference>
<evidence type="ECO:0000313" key="3">
    <source>
        <dbReference type="Proteomes" id="UP001304650"/>
    </source>
</evidence>
<dbReference type="InterPro" id="IPR036237">
    <property type="entry name" value="Xyl_isomerase-like_sf"/>
</dbReference>
<dbReference type="EMBL" id="CP130319">
    <property type="protein sequence ID" value="WNR42854.1"/>
    <property type="molecule type" value="Genomic_DNA"/>
</dbReference>
<dbReference type="Pfam" id="PF01261">
    <property type="entry name" value="AP_endonuc_2"/>
    <property type="match status" value="1"/>
</dbReference>
<feature type="domain" description="Xylose isomerase-like TIM barrel" evidence="1">
    <location>
        <begin position="22"/>
        <end position="275"/>
    </location>
</feature>
<dbReference type="PANTHER" id="PTHR12110:SF41">
    <property type="entry name" value="INOSOSE DEHYDRATASE"/>
    <property type="match status" value="1"/>
</dbReference>
<dbReference type="SUPFAM" id="SSF51658">
    <property type="entry name" value="Xylose isomerase-like"/>
    <property type="match status" value="1"/>
</dbReference>
<keyword evidence="2" id="KW-0413">Isomerase</keyword>
<protein>
    <submittedName>
        <fullName evidence="2">Sugar phosphate isomerase/epimerase</fullName>
    </submittedName>
</protein>
<dbReference type="InterPro" id="IPR050312">
    <property type="entry name" value="IolE/XylAMocC-like"/>
</dbReference>
<organism evidence="2 3">
    <name type="scientific">Paenibacillus roseopurpureus</name>
    <dbReference type="NCBI Taxonomy" id="2918901"/>
    <lineage>
        <taxon>Bacteria</taxon>
        <taxon>Bacillati</taxon>
        <taxon>Bacillota</taxon>
        <taxon>Bacilli</taxon>
        <taxon>Bacillales</taxon>
        <taxon>Paenibacillaceae</taxon>
        <taxon>Paenibacillus</taxon>
    </lineage>
</organism>
<proteinExistence type="predicted"/>
<sequence>MKLAISGQVFAGTLNLEHTLKTISKYGIDTIEIWPGNITPLEEDVCPDAYEGRDIPAAKKLLDEYGFKVSAVSMSAAFHKVISADLDKYAAALLYAVEVAKTLGAQYVNHYCYNLSLEISPDLERIKKAVTPATRFAEKEGIILCLENEAHDATQTPEGMLHILQAMDSPNFKTTFDATNYYQAGQESFPYAYDLLKPYIAYVHLKNGCVYRPELGHSEKSKGAVMTGSLAPNYIYYPPLPEGTVNMDGVLARLEKDGYTGFCIIEPHTKPELAEHYLQVETAYVRERGYF</sequence>
<dbReference type="KEGG" id="proo:MJB10_17230"/>
<dbReference type="GO" id="GO:0016853">
    <property type="term" value="F:isomerase activity"/>
    <property type="evidence" value="ECO:0007669"/>
    <property type="project" value="UniProtKB-KW"/>
</dbReference>
<dbReference type="Proteomes" id="UP001304650">
    <property type="component" value="Chromosome"/>
</dbReference>
<dbReference type="PANTHER" id="PTHR12110">
    <property type="entry name" value="HYDROXYPYRUVATE ISOMERASE"/>
    <property type="match status" value="1"/>
</dbReference>